<dbReference type="InterPro" id="IPR016181">
    <property type="entry name" value="Acyl_CoA_acyltransferase"/>
</dbReference>
<dbReference type="Pfam" id="PF13302">
    <property type="entry name" value="Acetyltransf_3"/>
    <property type="match status" value="1"/>
</dbReference>
<dbReference type="PANTHER" id="PTHR43792:SF13">
    <property type="entry name" value="ACETYLTRANSFERASE"/>
    <property type="match status" value="1"/>
</dbReference>
<sequence>MSEPTPPRGVADLATDRLLLRPWSAEIAAAVVAGARRDGWADDFPAHGDRVVARLLAREPGGPGWGRHGHRLLVERAGGLVVGGAGMFPEAGGTGLEIGYGVVPSRRGRGYASEAARALVALARRDGTSRVVAGVEPGNPASARVLAGLGMRHTGTVDGEERYALVVGSWA</sequence>
<evidence type="ECO:0000313" key="3">
    <source>
        <dbReference type="Proteomes" id="UP001519295"/>
    </source>
</evidence>
<dbReference type="PROSITE" id="PS51186">
    <property type="entry name" value="GNAT"/>
    <property type="match status" value="1"/>
</dbReference>
<dbReference type="PANTHER" id="PTHR43792">
    <property type="entry name" value="GNAT FAMILY, PUTATIVE (AFU_ORTHOLOGUE AFUA_3G00765)-RELATED-RELATED"/>
    <property type="match status" value="1"/>
</dbReference>
<dbReference type="Gene3D" id="3.40.630.30">
    <property type="match status" value="1"/>
</dbReference>
<protein>
    <submittedName>
        <fullName evidence="2">RimJ/RimL family protein N-acetyltransferase</fullName>
    </submittedName>
</protein>
<reference evidence="2 3" key="1">
    <citation type="submission" date="2021-03" db="EMBL/GenBank/DDBJ databases">
        <title>Sequencing the genomes of 1000 actinobacteria strains.</title>
        <authorList>
            <person name="Klenk H.-P."/>
        </authorList>
    </citation>
    <scope>NUCLEOTIDE SEQUENCE [LARGE SCALE GENOMIC DNA]</scope>
    <source>
        <strain evidence="2 3">DSM 45256</strain>
    </source>
</reference>
<dbReference type="RefSeq" id="WP_307862657.1">
    <property type="nucleotide sequence ID" value="NZ_JAGINU010000001.1"/>
</dbReference>
<evidence type="ECO:0000259" key="1">
    <source>
        <dbReference type="PROSITE" id="PS51186"/>
    </source>
</evidence>
<evidence type="ECO:0000313" key="2">
    <source>
        <dbReference type="EMBL" id="MBP2370336.1"/>
    </source>
</evidence>
<dbReference type="SUPFAM" id="SSF55729">
    <property type="entry name" value="Acyl-CoA N-acyltransferases (Nat)"/>
    <property type="match status" value="1"/>
</dbReference>
<organism evidence="2 3">
    <name type="scientific">Pseudonocardia parietis</name>
    <dbReference type="NCBI Taxonomy" id="570936"/>
    <lineage>
        <taxon>Bacteria</taxon>
        <taxon>Bacillati</taxon>
        <taxon>Actinomycetota</taxon>
        <taxon>Actinomycetes</taxon>
        <taxon>Pseudonocardiales</taxon>
        <taxon>Pseudonocardiaceae</taxon>
        <taxon>Pseudonocardia</taxon>
    </lineage>
</organism>
<dbReference type="InterPro" id="IPR000182">
    <property type="entry name" value="GNAT_dom"/>
</dbReference>
<comment type="caution">
    <text evidence="2">The sequence shown here is derived from an EMBL/GenBank/DDBJ whole genome shotgun (WGS) entry which is preliminary data.</text>
</comment>
<gene>
    <name evidence="2" type="ORF">JOF36_006032</name>
</gene>
<proteinExistence type="predicted"/>
<keyword evidence="3" id="KW-1185">Reference proteome</keyword>
<accession>A0ABS4W2A7</accession>
<name>A0ABS4W2A7_9PSEU</name>
<dbReference type="Proteomes" id="UP001519295">
    <property type="component" value="Unassembled WGS sequence"/>
</dbReference>
<dbReference type="InterPro" id="IPR051531">
    <property type="entry name" value="N-acetyltransferase"/>
</dbReference>
<feature type="domain" description="N-acetyltransferase" evidence="1">
    <location>
        <begin position="18"/>
        <end position="171"/>
    </location>
</feature>
<dbReference type="EMBL" id="JAGINU010000001">
    <property type="protein sequence ID" value="MBP2370336.1"/>
    <property type="molecule type" value="Genomic_DNA"/>
</dbReference>